<dbReference type="PANTHER" id="PTHR33495">
    <property type="entry name" value="ANTI-SIGMA FACTOR ANTAGONIST TM_1081-RELATED-RELATED"/>
    <property type="match status" value="1"/>
</dbReference>
<evidence type="ECO:0000313" key="4">
    <source>
        <dbReference type="Proteomes" id="UP001169862"/>
    </source>
</evidence>
<dbReference type="Proteomes" id="UP001177341">
    <property type="component" value="Unassembled WGS sequence"/>
</dbReference>
<dbReference type="GO" id="GO:0043856">
    <property type="term" value="F:anti-sigma factor antagonist activity"/>
    <property type="evidence" value="ECO:0007669"/>
    <property type="project" value="TreeGrafter"/>
</dbReference>
<dbReference type="AlphaFoldDB" id="A0AAW7XHH6"/>
<proteinExistence type="predicted"/>
<dbReference type="RefSeq" id="WP_083609992.1">
    <property type="nucleotide sequence ID" value="NZ_CAXHZV010000015.1"/>
</dbReference>
<dbReference type="Pfam" id="PF01740">
    <property type="entry name" value="STAS"/>
    <property type="match status" value="1"/>
</dbReference>
<organism evidence="2 4">
    <name type="scientific">Neptunomonas phycophila</name>
    <dbReference type="NCBI Taxonomy" id="1572645"/>
    <lineage>
        <taxon>Bacteria</taxon>
        <taxon>Pseudomonadati</taxon>
        <taxon>Pseudomonadota</taxon>
        <taxon>Gammaproteobacteria</taxon>
        <taxon>Oceanospirillales</taxon>
        <taxon>Oceanospirillaceae</taxon>
        <taxon>Neptunomonas</taxon>
    </lineage>
</organism>
<dbReference type="InterPro" id="IPR002645">
    <property type="entry name" value="STAS_dom"/>
</dbReference>
<dbReference type="SUPFAM" id="SSF52091">
    <property type="entry name" value="SpoIIaa-like"/>
    <property type="match status" value="1"/>
</dbReference>
<reference evidence="2" key="1">
    <citation type="submission" date="2023-07" db="EMBL/GenBank/DDBJ databases">
        <title>Genome content predicts the carbon catabolic preferences of heterotrophic bacteria.</title>
        <authorList>
            <person name="Gralka M."/>
        </authorList>
    </citation>
    <scope>NUCLEOTIDE SEQUENCE</scope>
    <source>
        <strain evidence="3">5G01</strain>
        <strain evidence="2">I2M16</strain>
    </source>
</reference>
<dbReference type="InterPro" id="IPR014557">
    <property type="entry name" value="UCP029548_STAS-type"/>
</dbReference>
<dbReference type="InterPro" id="IPR036513">
    <property type="entry name" value="STAS_dom_sf"/>
</dbReference>
<protein>
    <submittedName>
        <fullName evidence="2">STAS domain-containing protein</fullName>
    </submittedName>
</protein>
<evidence type="ECO:0000259" key="1">
    <source>
        <dbReference type="PROSITE" id="PS50801"/>
    </source>
</evidence>
<feature type="domain" description="STAS" evidence="1">
    <location>
        <begin position="19"/>
        <end position="131"/>
    </location>
</feature>
<dbReference type="GeneID" id="89456794"/>
<dbReference type="PANTHER" id="PTHR33495:SF2">
    <property type="entry name" value="ANTI-SIGMA FACTOR ANTAGONIST TM_1081-RELATED"/>
    <property type="match status" value="1"/>
</dbReference>
<dbReference type="Proteomes" id="UP001169862">
    <property type="component" value="Unassembled WGS sequence"/>
</dbReference>
<dbReference type="EMBL" id="JAUYVO010000002">
    <property type="protein sequence ID" value="MDP2521837.1"/>
    <property type="molecule type" value="Genomic_DNA"/>
</dbReference>
<name>A0AAW7XHH6_9GAMM</name>
<accession>A0AAW7XHH6</accession>
<sequence length="163" mass="18367">MKEQNEGAIFYAMRDSHYVIKFIGEIRLTLCGALDRHLERVLSSGECQHVLVDLTESDFLDSTTLGLIAKIAIRAKEQKLADPVLVSVNADVTRTLLNMGFDRIFVILDSLPETVTELKQVPMVQESLEATQQRIINAHKVLMSLNETNYQAFCNLVSTLEEK</sequence>
<evidence type="ECO:0000313" key="2">
    <source>
        <dbReference type="EMBL" id="MDO6452527.1"/>
    </source>
</evidence>
<comment type="caution">
    <text evidence="2">The sequence shown here is derived from an EMBL/GenBank/DDBJ whole genome shotgun (WGS) entry which is preliminary data.</text>
</comment>
<keyword evidence="5" id="KW-1185">Reference proteome</keyword>
<dbReference type="PIRSF" id="PIRSF029548">
    <property type="entry name" value="UCP029548"/>
    <property type="match status" value="1"/>
</dbReference>
<dbReference type="PROSITE" id="PS50801">
    <property type="entry name" value="STAS"/>
    <property type="match status" value="1"/>
</dbReference>
<dbReference type="EMBL" id="JAUOPG010000002">
    <property type="protein sequence ID" value="MDO6452527.1"/>
    <property type="molecule type" value="Genomic_DNA"/>
</dbReference>
<dbReference type="CDD" id="cd07043">
    <property type="entry name" value="STAS_anti-anti-sigma_factors"/>
    <property type="match status" value="1"/>
</dbReference>
<dbReference type="Gene3D" id="3.30.750.24">
    <property type="entry name" value="STAS domain"/>
    <property type="match status" value="1"/>
</dbReference>
<evidence type="ECO:0000313" key="5">
    <source>
        <dbReference type="Proteomes" id="UP001177341"/>
    </source>
</evidence>
<evidence type="ECO:0000313" key="3">
    <source>
        <dbReference type="EMBL" id="MDP2521837.1"/>
    </source>
</evidence>
<gene>
    <name evidence="2" type="ORF">Q4490_03015</name>
    <name evidence="3" type="ORF">Q8W30_04565</name>
</gene>